<dbReference type="GO" id="GO:0003700">
    <property type="term" value="F:DNA-binding transcription factor activity"/>
    <property type="evidence" value="ECO:0007669"/>
    <property type="project" value="InterPro"/>
</dbReference>
<dbReference type="PROSITE" id="PS50995">
    <property type="entry name" value="HTH_MARR_2"/>
    <property type="match status" value="1"/>
</dbReference>
<feature type="domain" description="HTH marR-type" evidence="1">
    <location>
        <begin position="13"/>
        <end position="149"/>
    </location>
</feature>
<dbReference type="PANTHER" id="PTHR33164:SF57">
    <property type="entry name" value="MARR-FAMILY TRANSCRIPTIONAL REGULATOR"/>
    <property type="match status" value="1"/>
</dbReference>
<dbReference type="Gene3D" id="1.10.10.10">
    <property type="entry name" value="Winged helix-like DNA-binding domain superfamily/Winged helix DNA-binding domain"/>
    <property type="match status" value="1"/>
</dbReference>
<organism evidence="2 3">
    <name type="scientific">Verrucomicrobia subdivision 6 bacterium BACL9 MAG-120924-bin69</name>
    <dbReference type="NCBI Taxonomy" id="1655635"/>
    <lineage>
        <taxon>Bacteria</taxon>
        <taxon>Pseudomonadati</taxon>
        <taxon>Verrucomicrobiota</taxon>
        <taxon>Verrucomicrobiia</taxon>
        <taxon>Verrucomicrobiales</taxon>
        <taxon>Verrucomicrobia subdivision 6</taxon>
    </lineage>
</organism>
<gene>
    <name evidence="2" type="ORF">ABS33_01800</name>
</gene>
<dbReference type="InterPro" id="IPR039422">
    <property type="entry name" value="MarR/SlyA-like"/>
</dbReference>
<dbReference type="PANTHER" id="PTHR33164">
    <property type="entry name" value="TRANSCRIPTIONAL REGULATOR, MARR FAMILY"/>
    <property type="match status" value="1"/>
</dbReference>
<evidence type="ECO:0000313" key="3">
    <source>
        <dbReference type="Proteomes" id="UP000051220"/>
    </source>
</evidence>
<evidence type="ECO:0000313" key="2">
    <source>
        <dbReference type="EMBL" id="KRP34172.1"/>
    </source>
</evidence>
<proteinExistence type="predicted"/>
<sequence>MTKYPQNGVTGVLDPRVLELERIATLLQRRFLVDLLRQTSTKRLSIPQFTLLGFLGLESGVPMGMLAKRMGHATSATTGLVDRLEAVGLVRRQAQKGDRRQKLVEITTKGKELMARLQGELRHHLGAILTQLEEKDQDAWVRIYRVMENYCRELPRN</sequence>
<dbReference type="PRINTS" id="PR00598">
    <property type="entry name" value="HTHMARR"/>
</dbReference>
<dbReference type="Proteomes" id="UP000051220">
    <property type="component" value="Unassembled WGS sequence"/>
</dbReference>
<name>A0A0R2XI42_9BACT</name>
<dbReference type="GO" id="GO:0006950">
    <property type="term" value="P:response to stress"/>
    <property type="evidence" value="ECO:0007669"/>
    <property type="project" value="TreeGrafter"/>
</dbReference>
<evidence type="ECO:0000259" key="1">
    <source>
        <dbReference type="PROSITE" id="PS50995"/>
    </source>
</evidence>
<protein>
    <recommendedName>
        <fullName evidence="1">HTH marR-type domain-containing protein</fullName>
    </recommendedName>
</protein>
<accession>A0A0R2XI42</accession>
<dbReference type="SUPFAM" id="SSF46785">
    <property type="entry name" value="Winged helix' DNA-binding domain"/>
    <property type="match status" value="1"/>
</dbReference>
<dbReference type="InterPro" id="IPR036388">
    <property type="entry name" value="WH-like_DNA-bd_sf"/>
</dbReference>
<reference evidence="2 3" key="1">
    <citation type="submission" date="2015-10" db="EMBL/GenBank/DDBJ databases">
        <title>Metagenome-Assembled Genomes uncover a global brackish microbiome.</title>
        <authorList>
            <person name="Hugerth L.W."/>
            <person name="Larsson J."/>
            <person name="Alneberg J."/>
            <person name="Lindh M.V."/>
            <person name="Legrand C."/>
            <person name="Pinhassi J."/>
            <person name="Andersson A.F."/>
        </authorList>
    </citation>
    <scope>NUCLEOTIDE SEQUENCE [LARGE SCALE GENOMIC DNA]</scope>
    <source>
        <strain evidence="2">BACL9 MAG-120924-bin69</strain>
    </source>
</reference>
<dbReference type="InterPro" id="IPR036390">
    <property type="entry name" value="WH_DNA-bd_sf"/>
</dbReference>
<comment type="caution">
    <text evidence="2">The sequence shown here is derived from an EMBL/GenBank/DDBJ whole genome shotgun (WGS) entry which is preliminary data.</text>
</comment>
<dbReference type="Pfam" id="PF12802">
    <property type="entry name" value="MarR_2"/>
    <property type="match status" value="1"/>
</dbReference>
<dbReference type="InterPro" id="IPR000835">
    <property type="entry name" value="HTH_MarR-typ"/>
</dbReference>
<dbReference type="EMBL" id="LIDN01000035">
    <property type="protein sequence ID" value="KRP34172.1"/>
    <property type="molecule type" value="Genomic_DNA"/>
</dbReference>
<dbReference type="AlphaFoldDB" id="A0A0R2XI42"/>
<dbReference type="SMART" id="SM00347">
    <property type="entry name" value="HTH_MARR"/>
    <property type="match status" value="1"/>
</dbReference>